<accession>T1C3H6</accession>
<dbReference type="EMBL" id="AUZY01005177">
    <property type="protein sequence ID" value="EQD59849.1"/>
    <property type="molecule type" value="Genomic_DNA"/>
</dbReference>
<dbReference type="InterPro" id="IPR029460">
    <property type="entry name" value="DNAPol_HHH"/>
</dbReference>
<reference evidence="2" key="1">
    <citation type="submission" date="2013-08" db="EMBL/GenBank/DDBJ databases">
        <authorList>
            <person name="Mendez C."/>
            <person name="Richter M."/>
            <person name="Ferrer M."/>
            <person name="Sanchez J."/>
        </authorList>
    </citation>
    <scope>NUCLEOTIDE SEQUENCE</scope>
</reference>
<feature type="non-terminal residue" evidence="2">
    <location>
        <position position="316"/>
    </location>
</feature>
<feature type="non-terminal residue" evidence="2">
    <location>
        <position position="1"/>
    </location>
</feature>
<proteinExistence type="predicted"/>
<gene>
    <name evidence="2" type="ORF">B1B_08022</name>
</gene>
<dbReference type="PANTHER" id="PTHR32294:SF0">
    <property type="entry name" value="DNA POLYMERASE III SUBUNIT ALPHA"/>
    <property type="match status" value="1"/>
</dbReference>
<reference evidence="2" key="2">
    <citation type="journal article" date="2014" name="ISME J.">
        <title>Microbial stratification in low pH oxic and suboxic macroscopic growths along an acid mine drainage.</title>
        <authorList>
            <person name="Mendez-Garcia C."/>
            <person name="Mesa V."/>
            <person name="Sprenger R.R."/>
            <person name="Richter M."/>
            <person name="Diez M.S."/>
            <person name="Solano J."/>
            <person name="Bargiela R."/>
            <person name="Golyshina O.V."/>
            <person name="Manteca A."/>
            <person name="Ramos J.L."/>
            <person name="Gallego J.R."/>
            <person name="Llorente I."/>
            <person name="Martins Dos Santos V.A."/>
            <person name="Jensen O.N."/>
            <person name="Pelaez A.I."/>
            <person name="Sanchez J."/>
            <person name="Ferrer M."/>
        </authorList>
    </citation>
    <scope>NUCLEOTIDE SEQUENCE</scope>
</reference>
<dbReference type="GO" id="GO:0006260">
    <property type="term" value="P:DNA replication"/>
    <property type="evidence" value="ECO:0007669"/>
    <property type="project" value="InterPro"/>
</dbReference>
<organism evidence="2">
    <name type="scientific">mine drainage metagenome</name>
    <dbReference type="NCBI Taxonomy" id="410659"/>
    <lineage>
        <taxon>unclassified sequences</taxon>
        <taxon>metagenomes</taxon>
        <taxon>ecological metagenomes</taxon>
    </lineage>
</organism>
<evidence type="ECO:0000259" key="1">
    <source>
        <dbReference type="Pfam" id="PF14579"/>
    </source>
</evidence>
<comment type="caution">
    <text evidence="2">The sequence shown here is derived from an EMBL/GenBank/DDBJ whole genome shotgun (WGS) entry which is preliminary data.</text>
</comment>
<dbReference type="GO" id="GO:0008408">
    <property type="term" value="F:3'-5' exonuclease activity"/>
    <property type="evidence" value="ECO:0007669"/>
    <property type="project" value="InterPro"/>
</dbReference>
<dbReference type="AlphaFoldDB" id="T1C3H6"/>
<dbReference type="Pfam" id="PF14579">
    <property type="entry name" value="HHH_6"/>
    <property type="match status" value="1"/>
</dbReference>
<dbReference type="InterPro" id="IPR004805">
    <property type="entry name" value="DnaE2/DnaE/PolC"/>
</dbReference>
<protein>
    <submittedName>
        <fullName evidence="2">DNA polymerase III, alpha subunit</fullName>
    </submittedName>
</protein>
<name>T1C3H6_9ZZZZ</name>
<dbReference type="Gene3D" id="1.10.150.870">
    <property type="match status" value="1"/>
</dbReference>
<sequence>CSKKIRDMIQAQRTKFVQGAQRQGYAAELAEAIFNKIEPFADYAFNKSHAYGYALIAYQNAWLKANYPVEYMAALLTSFSDDKDKASLYLNEARQMGIAVGVPDVNESFAQYAPSTSSENTILFGLAAVRNVGEALVDKIVREREENGAFGSIYDFVRRVDPVVLNRRTMESLIKAGAFDSLGVTRQGLLWRIDELIEVTTARRRDLSLGISTLFAAFAEEGGDDWEGTELPIAADEFEPSVKLDFEREMLGTYISDHPLYAYETALAARTDGSITTVRERADELARAGRPVTVGGILSEVQLRTTKAGAQYARVV</sequence>
<dbReference type="PANTHER" id="PTHR32294">
    <property type="entry name" value="DNA POLYMERASE III SUBUNIT ALPHA"/>
    <property type="match status" value="1"/>
</dbReference>
<feature type="domain" description="DNA polymerase helix-hairpin-helix motif" evidence="1">
    <location>
        <begin position="97"/>
        <end position="187"/>
    </location>
</feature>
<evidence type="ECO:0000313" key="2">
    <source>
        <dbReference type="EMBL" id="EQD59849.1"/>
    </source>
</evidence>